<dbReference type="InterPro" id="IPR000182">
    <property type="entry name" value="GNAT_dom"/>
</dbReference>
<keyword evidence="3" id="KW-1185">Reference proteome</keyword>
<feature type="domain" description="N-acetyltransferase" evidence="1">
    <location>
        <begin position="3"/>
        <end position="154"/>
    </location>
</feature>
<protein>
    <submittedName>
        <fullName evidence="2">GNAT family N-acetyltransferase</fullName>
        <ecNumber evidence="2">2.3.-.-</ecNumber>
    </submittedName>
</protein>
<accession>A0ABW3B213</accession>
<dbReference type="PROSITE" id="PS51186">
    <property type="entry name" value="GNAT"/>
    <property type="match status" value="1"/>
</dbReference>
<dbReference type="EC" id="2.3.-.-" evidence="2"/>
<dbReference type="SUPFAM" id="SSF55729">
    <property type="entry name" value="Acyl-CoA N-acyltransferases (Nat)"/>
    <property type="match status" value="1"/>
</dbReference>
<dbReference type="PANTHER" id="PTHR43415">
    <property type="entry name" value="SPERMIDINE N(1)-ACETYLTRANSFERASE"/>
    <property type="match status" value="1"/>
</dbReference>
<dbReference type="Proteomes" id="UP001597012">
    <property type="component" value="Unassembled WGS sequence"/>
</dbReference>
<evidence type="ECO:0000313" key="2">
    <source>
        <dbReference type="EMBL" id="MFD0797175.1"/>
    </source>
</evidence>
<comment type="caution">
    <text evidence="2">The sequence shown here is derived from an EMBL/GenBank/DDBJ whole genome shotgun (WGS) entry which is preliminary data.</text>
</comment>
<dbReference type="PANTHER" id="PTHR43415:SF3">
    <property type="entry name" value="GNAT-FAMILY ACETYLTRANSFERASE"/>
    <property type="match status" value="1"/>
</dbReference>
<dbReference type="CDD" id="cd04301">
    <property type="entry name" value="NAT_SF"/>
    <property type="match status" value="1"/>
</dbReference>
<dbReference type="Pfam" id="PF00583">
    <property type="entry name" value="Acetyltransf_1"/>
    <property type="match status" value="1"/>
</dbReference>
<evidence type="ECO:0000313" key="3">
    <source>
        <dbReference type="Proteomes" id="UP001597012"/>
    </source>
</evidence>
<gene>
    <name evidence="2" type="ORF">ACFQZJ_06875</name>
</gene>
<sequence length="165" mass="19814">MKYQLRKSNENDFQTIVKWFENDEFSFFLWTGFDFEFSETYLELKKKSLNKDISCVSVYNLSEMIGYYEIHRYQKKSNWFRLVRFVINPEFRNKGYGSKIIKSIVDDYQSKPYTRLDLIVFEENINAIKLYLNQGFILEGVMRKAGISNEKYMDISILSILGKYD</sequence>
<proteinExistence type="predicted"/>
<keyword evidence="2" id="KW-0012">Acyltransferase</keyword>
<dbReference type="RefSeq" id="WP_379933319.1">
    <property type="nucleotide sequence ID" value="NZ_JBHTHY010000004.1"/>
</dbReference>
<dbReference type="Gene3D" id="3.40.630.30">
    <property type="match status" value="1"/>
</dbReference>
<reference evidence="3" key="1">
    <citation type="journal article" date="2019" name="Int. J. Syst. Evol. Microbiol.">
        <title>The Global Catalogue of Microorganisms (GCM) 10K type strain sequencing project: providing services to taxonomists for standard genome sequencing and annotation.</title>
        <authorList>
            <consortium name="The Broad Institute Genomics Platform"/>
            <consortium name="The Broad Institute Genome Sequencing Center for Infectious Disease"/>
            <person name="Wu L."/>
            <person name="Ma J."/>
        </authorList>
    </citation>
    <scope>NUCLEOTIDE SEQUENCE [LARGE SCALE GENOMIC DNA]</scope>
    <source>
        <strain evidence="3">CCUG 61948</strain>
    </source>
</reference>
<dbReference type="EMBL" id="JBHTHY010000004">
    <property type="protein sequence ID" value="MFD0797175.1"/>
    <property type="molecule type" value="Genomic_DNA"/>
</dbReference>
<keyword evidence="2" id="KW-0808">Transferase</keyword>
<organism evidence="2 3">
    <name type="scientific">Maribacter chungangensis</name>
    <dbReference type="NCBI Taxonomy" id="1069117"/>
    <lineage>
        <taxon>Bacteria</taxon>
        <taxon>Pseudomonadati</taxon>
        <taxon>Bacteroidota</taxon>
        <taxon>Flavobacteriia</taxon>
        <taxon>Flavobacteriales</taxon>
        <taxon>Flavobacteriaceae</taxon>
        <taxon>Maribacter</taxon>
    </lineage>
</organism>
<dbReference type="GO" id="GO:0016746">
    <property type="term" value="F:acyltransferase activity"/>
    <property type="evidence" value="ECO:0007669"/>
    <property type="project" value="UniProtKB-KW"/>
</dbReference>
<dbReference type="InterPro" id="IPR016181">
    <property type="entry name" value="Acyl_CoA_acyltransferase"/>
</dbReference>
<name>A0ABW3B213_9FLAO</name>
<evidence type="ECO:0000259" key="1">
    <source>
        <dbReference type="PROSITE" id="PS51186"/>
    </source>
</evidence>